<keyword evidence="4 5" id="KW-0326">Glycosidase</keyword>
<dbReference type="InterPro" id="IPR023296">
    <property type="entry name" value="Glyco_hydro_beta-prop_sf"/>
</dbReference>
<dbReference type="AlphaFoldDB" id="I0K1R6"/>
<dbReference type="SUPFAM" id="SSF75005">
    <property type="entry name" value="Arabinanase/levansucrase/invertase"/>
    <property type="match status" value="1"/>
</dbReference>
<dbReference type="EMBL" id="HE796683">
    <property type="protein sequence ID" value="CCG98069.1"/>
    <property type="molecule type" value="Genomic_DNA"/>
</dbReference>
<evidence type="ECO:0000256" key="1">
    <source>
        <dbReference type="ARBA" id="ARBA00009865"/>
    </source>
</evidence>
<dbReference type="PIRSF" id="PIRSF025414">
    <property type="entry name" value="Alpha-L-arabinofuranosidase"/>
    <property type="match status" value="1"/>
</dbReference>
<dbReference type="Proteomes" id="UP000011058">
    <property type="component" value="Chromosome"/>
</dbReference>
<keyword evidence="2" id="KW-0732">Signal</keyword>
<dbReference type="Gene3D" id="2.115.10.20">
    <property type="entry name" value="Glycosyl hydrolase domain, family 43"/>
    <property type="match status" value="1"/>
</dbReference>
<dbReference type="PATRIC" id="fig|1166018.3.peg.56"/>
<reference evidence="6 7" key="1">
    <citation type="journal article" date="2012" name="J. Bacteriol.">
        <title>Genome Sequence of Fibrella aestuarina BUZ 2T, a Filamentous Marine Bacterium.</title>
        <authorList>
            <person name="Filippini M."/>
            <person name="Qi W."/>
            <person name="Blom J."/>
            <person name="Goesmann A."/>
            <person name="Smits T.H."/>
            <person name="Bagheri H.C."/>
        </authorList>
    </citation>
    <scope>NUCLEOTIDE SEQUENCE [LARGE SCALE GENOMIC DNA]</scope>
    <source>
        <strain evidence="7">BUZ 2T</strain>
    </source>
</reference>
<dbReference type="eggNOG" id="COG3940">
    <property type="taxonomic scope" value="Bacteria"/>
</dbReference>
<dbReference type="CDD" id="cd18820">
    <property type="entry name" value="GH43_LbAraf43-like"/>
    <property type="match status" value="1"/>
</dbReference>
<keyword evidence="7" id="KW-1185">Reference proteome</keyword>
<proteinExistence type="inferred from homology"/>
<dbReference type="GO" id="GO:0005975">
    <property type="term" value="P:carbohydrate metabolic process"/>
    <property type="evidence" value="ECO:0007669"/>
    <property type="project" value="InterPro"/>
</dbReference>
<organism evidence="6 7">
    <name type="scientific">Fibrella aestuarina BUZ 2</name>
    <dbReference type="NCBI Taxonomy" id="1166018"/>
    <lineage>
        <taxon>Bacteria</taxon>
        <taxon>Pseudomonadati</taxon>
        <taxon>Bacteroidota</taxon>
        <taxon>Cytophagia</taxon>
        <taxon>Cytophagales</taxon>
        <taxon>Spirosomataceae</taxon>
        <taxon>Fibrella</taxon>
    </lineage>
</organism>
<dbReference type="KEGG" id="fae:FAES_0055"/>
<evidence type="ECO:0000256" key="2">
    <source>
        <dbReference type="ARBA" id="ARBA00022729"/>
    </source>
</evidence>
<name>I0K1R6_9BACT</name>
<evidence type="ECO:0000256" key="3">
    <source>
        <dbReference type="ARBA" id="ARBA00022801"/>
    </source>
</evidence>
<evidence type="ECO:0000256" key="4">
    <source>
        <dbReference type="ARBA" id="ARBA00023295"/>
    </source>
</evidence>
<dbReference type="RefSeq" id="WP_015329169.1">
    <property type="nucleotide sequence ID" value="NC_020054.1"/>
</dbReference>
<protein>
    <submittedName>
        <fullName evidence="6">Alpha-N-arabinofuranosidase</fullName>
        <ecNumber evidence="6">3.2.1.55</ecNumber>
    </submittedName>
</protein>
<dbReference type="PANTHER" id="PTHR43817">
    <property type="entry name" value="GLYCOSYL HYDROLASE"/>
    <property type="match status" value="1"/>
</dbReference>
<dbReference type="STRING" id="1166018.FAES_0055"/>
<dbReference type="PANTHER" id="PTHR43817:SF1">
    <property type="entry name" value="HYDROLASE, FAMILY 43, PUTATIVE (AFU_ORTHOLOGUE AFUA_3G01660)-RELATED"/>
    <property type="match status" value="1"/>
</dbReference>
<evidence type="ECO:0000313" key="7">
    <source>
        <dbReference type="Proteomes" id="UP000011058"/>
    </source>
</evidence>
<dbReference type="Pfam" id="PF04616">
    <property type="entry name" value="Glyco_hydro_43"/>
    <property type="match status" value="1"/>
</dbReference>
<sequence length="331" mass="37186">MTAQPAAVVNPLLNYGPDPWALCHDGYFYYTHSTNSNLTIWKVKSLADLAQSEGKVVWEAPASGPFSGSVWAPEMHYLDNGQGHKCWYAYLSAANRETPDRQRIWVLENDACDPIDGRWTVKNELVTPDNKWGIDGTVIDLNGQLYFAWSGWAGDQNEQQNIYLCRMSNPWTCVGDRLLLSEPHLPWERHNRDADPASVRNRILVNEAPAFLHHGDHLFVAYSASGCWTDEYAFGLLHARTDSDLMAAASWTKCQEPVFSTSPETDTYGPGHGCFFKTETGQTWLLYHANPRPNLGCENERTPRLQPIGWLPDGMPDFGVPVTEVVLETGE</sequence>
<evidence type="ECO:0000256" key="5">
    <source>
        <dbReference type="RuleBase" id="RU361187"/>
    </source>
</evidence>
<dbReference type="InterPro" id="IPR016828">
    <property type="entry name" value="Alpha-L-arabinofuranosidase"/>
</dbReference>
<dbReference type="EC" id="3.2.1.55" evidence="6"/>
<dbReference type="InterPro" id="IPR006710">
    <property type="entry name" value="Glyco_hydro_43"/>
</dbReference>
<keyword evidence="3 5" id="KW-0378">Hydrolase</keyword>
<evidence type="ECO:0000313" key="6">
    <source>
        <dbReference type="EMBL" id="CCG98069.1"/>
    </source>
</evidence>
<dbReference type="OrthoDB" id="177947at2"/>
<accession>I0K1R6</accession>
<gene>
    <name evidence="6" type="ORF">FAES_0055</name>
</gene>
<dbReference type="HOGENOM" id="CLU_009397_2_2_10"/>
<comment type="similarity">
    <text evidence="1 5">Belongs to the glycosyl hydrolase 43 family.</text>
</comment>
<dbReference type="GO" id="GO:0046556">
    <property type="term" value="F:alpha-L-arabinofuranosidase activity"/>
    <property type="evidence" value="ECO:0007669"/>
    <property type="project" value="UniProtKB-EC"/>
</dbReference>